<keyword evidence="7 25" id="KW-0812">Transmembrane</keyword>
<evidence type="ECO:0000256" key="2">
    <source>
        <dbReference type="ARBA" id="ARBA00001936"/>
    </source>
</evidence>
<feature type="transmembrane region" description="Helical" evidence="25">
    <location>
        <begin position="1024"/>
        <end position="1047"/>
    </location>
</feature>
<feature type="transmembrane region" description="Helical" evidence="25">
    <location>
        <begin position="156"/>
        <end position="178"/>
    </location>
</feature>
<dbReference type="EC" id="4.6.1.1" evidence="5"/>
<evidence type="ECO:0000256" key="11">
    <source>
        <dbReference type="ARBA" id="ARBA00022840"/>
    </source>
</evidence>
<dbReference type="OrthoDB" id="10035433at2759"/>
<evidence type="ECO:0000256" key="14">
    <source>
        <dbReference type="ARBA" id="ARBA00022998"/>
    </source>
</evidence>
<evidence type="ECO:0000256" key="18">
    <source>
        <dbReference type="ARBA" id="ARBA00023239"/>
    </source>
</evidence>
<dbReference type="PROSITE" id="PS00452">
    <property type="entry name" value="GUANYLATE_CYCLASE_1"/>
    <property type="match status" value="2"/>
</dbReference>
<evidence type="ECO:0000256" key="6">
    <source>
        <dbReference type="ARBA" id="ARBA00022475"/>
    </source>
</evidence>
<dbReference type="GeneID" id="113214351"/>
<dbReference type="RefSeq" id="XP_026289470.1">
    <property type="nucleotide sequence ID" value="XM_026433685.2"/>
</dbReference>
<feature type="transmembrane region" description="Helical" evidence="25">
    <location>
        <begin position="127"/>
        <end position="149"/>
    </location>
</feature>
<keyword evidence="9" id="KW-0677">Repeat</keyword>
<dbReference type="FunFam" id="3.30.70.1230:FF:000008">
    <property type="entry name" value="Adenylate cyclase type 9"/>
    <property type="match status" value="1"/>
</dbReference>
<evidence type="ECO:0000256" key="13">
    <source>
        <dbReference type="ARBA" id="ARBA00022989"/>
    </source>
</evidence>
<evidence type="ECO:0000256" key="17">
    <source>
        <dbReference type="ARBA" id="ARBA00023211"/>
    </source>
</evidence>
<dbReference type="SMART" id="SM00044">
    <property type="entry name" value="CYCc"/>
    <property type="match status" value="2"/>
</dbReference>
<dbReference type="Pfam" id="PF00211">
    <property type="entry name" value="Guanylate_cyc"/>
    <property type="match status" value="2"/>
</dbReference>
<feature type="compositionally biased region" description="Polar residues" evidence="24">
    <location>
        <begin position="539"/>
        <end position="555"/>
    </location>
</feature>
<feature type="transmembrane region" description="Helical" evidence="25">
    <location>
        <begin position="886"/>
        <end position="909"/>
    </location>
</feature>
<dbReference type="GO" id="GO:0046872">
    <property type="term" value="F:metal ion binding"/>
    <property type="evidence" value="ECO:0007669"/>
    <property type="project" value="UniProtKB-KW"/>
</dbReference>
<dbReference type="InterPro" id="IPR023298">
    <property type="entry name" value="ATPase_P-typ_TM_dom_sf"/>
</dbReference>
<evidence type="ECO:0000256" key="10">
    <source>
        <dbReference type="ARBA" id="ARBA00022741"/>
    </source>
</evidence>
<keyword evidence="11" id="KW-0067">ATP-binding</keyword>
<dbReference type="GO" id="GO:0006171">
    <property type="term" value="P:cAMP biosynthetic process"/>
    <property type="evidence" value="ECO:0007669"/>
    <property type="project" value="UniProtKB-KW"/>
</dbReference>
<dbReference type="GO" id="GO:0035556">
    <property type="term" value="P:intracellular signal transduction"/>
    <property type="evidence" value="ECO:0007669"/>
    <property type="project" value="InterPro"/>
</dbReference>
<organism evidence="27 28">
    <name type="scientific">Frankliniella occidentalis</name>
    <name type="common">Western flower thrips</name>
    <name type="synonym">Euthrips occidentalis</name>
    <dbReference type="NCBI Taxonomy" id="133901"/>
    <lineage>
        <taxon>Eukaryota</taxon>
        <taxon>Metazoa</taxon>
        <taxon>Ecdysozoa</taxon>
        <taxon>Arthropoda</taxon>
        <taxon>Hexapoda</taxon>
        <taxon>Insecta</taxon>
        <taxon>Pterygota</taxon>
        <taxon>Neoptera</taxon>
        <taxon>Paraneoptera</taxon>
        <taxon>Thysanoptera</taxon>
        <taxon>Terebrantia</taxon>
        <taxon>Thripoidea</taxon>
        <taxon>Thripidae</taxon>
        <taxon>Frankliniella</taxon>
    </lineage>
</organism>
<proteinExistence type="inferred from homology"/>
<feature type="transmembrane region" description="Helical" evidence="25">
    <location>
        <begin position="999"/>
        <end position="1017"/>
    </location>
</feature>
<dbReference type="PROSITE" id="PS50125">
    <property type="entry name" value="GUANYLATE_CYCLASE_2"/>
    <property type="match status" value="2"/>
</dbReference>
<dbReference type="SUPFAM" id="SSF55073">
    <property type="entry name" value="Nucleotide cyclase"/>
    <property type="match status" value="2"/>
</dbReference>
<evidence type="ECO:0000313" key="27">
    <source>
        <dbReference type="Proteomes" id="UP000504606"/>
    </source>
</evidence>
<keyword evidence="6" id="KW-1003">Cell membrane</keyword>
<sequence length="1413" mass="158519">MSSGITATNQTAETAVTFSRSQVPEDSEEDDIQITLAPYIQSYLAHSGSRVGCCGLCFPVPFERAAHRSWWDPRFDSDILEGQYKRSSFPQIRLRFRYALLYILLVSLSWLLYFLVTGLQKITSSEWPIICGTFAALAAITAVILCLTYTEYYKKIHLSVSVFISLIICSFSLFFVWSTTALDMTPVGQFALCIEVLLLIYTVIPLPLYVCVAIGGTYSIIFECLTAYVDMGPCSEFALPEAAAAELSRYDRFGLPIRIVLQLCVHAIGLHILIMTHVRMRGTFMKVGQSLLVRKQLEMEKQLKEKMIQSVMPPKVAAWLLQESCLGDDEAASGDGHRRGSSGDIRSLFRPFNMDAINNVSILFADIVGFTRMSSNKSAEELVQILNDLFERFDELCEIHGCEKISTLGDCYYCVSGCPEPRPDHAKCCVEMGLGMIEAIRQFDAETHEGVNMRVGIHTGTVLCGIVGTKRFKFDVWSNDVTLANRMESTGKPGRVHISEKTRNFLGDMYILEEGEDAHDMKTFFILGRQGDRLIQNSKENAKSRPSSNHTTPTKMVSLPSPPMQPSQPLSPVQSPPPTQSPPKQLASPPLHTVESVHHYYQRRDRVYSCHVTRPTRPSHYLALAPLETKASSLPSILDSDVEGDAECLDPKKLSSQRTKKFIKKSPLRTPPKLNLDHHISKKDVTHEKGGEASSLIDGVRLDVPNEDQLTRCYSVNSRKDSGIRSNSRRSSIQQQLFVMNGITQGDLLTHRVSGYYTSSQSSLDHDSSNGNVPNLPSGDHMGDCFHQLRKQSDLQLIRCVQDNVKSNRSYFVKPPLLSITLFFRQREMEREYRDTAHRISERHGDSPPTLATSRFNTYFDIFISALVYSAIAMSLFFLYAASPMWIAVFVTATLIQIFAVFLCGLLLWTPLGSDDGPKTLYAENNSTGAHLLSLCKTLVEKFSGWYPWHVCGAILVSLPATSVLANFSCPSLALANGTLGSTDTIRASAILELSHDYYFSYVLFLSIVHFCNFTQLNCWMKSFLATLTGVIFISLLASQVCSSVAVNDPLEPQHLRAISFSAGANLDTNELFGSVHIPFITAKAKLSLNERSTRDVDIGDQRTGKAFENNQDSFKRETRAIVIECSPNKLPKANFHQAEIYLDVILLLLLVWFLNREFEISYRLSFHGNAVAVRDKAKVQSMKDQADWLLHNIIPRHVADQLKNTAKYSENHHLVGIIFASIVNFNEMYDETYLGGREYLRVLNELIADFDELLSRPEFCNVTKIKTIGSTYMAASGLNPHFRSQNKFEHEHLFQLIDFAVALQGVIDAFNRDLLEFNLILRVGYNHGDITAGVIGTRKLYYDIWGDAVNIASRMDSTGVPGRIQVGEDCLQILNKQYEFEPRGVVYVKGKDNMNVYLLKGKRDKTDDSSES</sequence>
<evidence type="ECO:0000256" key="9">
    <source>
        <dbReference type="ARBA" id="ARBA00022737"/>
    </source>
</evidence>
<evidence type="ECO:0000256" key="24">
    <source>
        <dbReference type="SAM" id="MobiDB-lite"/>
    </source>
</evidence>
<keyword evidence="18 23" id="KW-0456">Lyase</keyword>
<dbReference type="InterPro" id="IPR018297">
    <property type="entry name" value="A/G_cyclase_CS"/>
</dbReference>
<feature type="transmembrane region" description="Helical" evidence="25">
    <location>
        <begin position="859"/>
        <end position="880"/>
    </location>
</feature>
<evidence type="ECO:0000256" key="12">
    <source>
        <dbReference type="ARBA" id="ARBA00022842"/>
    </source>
</evidence>
<dbReference type="Gene3D" id="3.30.70.1230">
    <property type="entry name" value="Nucleotide cyclase"/>
    <property type="match status" value="2"/>
</dbReference>
<protein>
    <recommendedName>
        <fullName evidence="19">Adenylate cyclase type 9</fullName>
        <ecNumber evidence="5">4.6.1.1</ecNumber>
    </recommendedName>
    <alternativeName>
        <fullName evidence="22">ATP pyrophosphate-lyase 9</fullName>
    </alternativeName>
    <alternativeName>
        <fullName evidence="20">Adenylate cyclase type IX</fullName>
    </alternativeName>
    <alternativeName>
        <fullName evidence="21">Adenylyl cyclase 9</fullName>
    </alternativeName>
</protein>
<evidence type="ECO:0000256" key="23">
    <source>
        <dbReference type="RuleBase" id="RU000405"/>
    </source>
</evidence>
<dbReference type="KEGG" id="foc:113214351"/>
<comment type="cofactor">
    <cofactor evidence="3">
        <name>Mg(2+)</name>
        <dbReference type="ChEBI" id="CHEBI:18420"/>
    </cofactor>
</comment>
<dbReference type="CDD" id="cd07302">
    <property type="entry name" value="CHD"/>
    <property type="match status" value="2"/>
</dbReference>
<dbReference type="GO" id="GO:0004016">
    <property type="term" value="F:adenylate cyclase activity"/>
    <property type="evidence" value="ECO:0007669"/>
    <property type="project" value="UniProtKB-EC"/>
</dbReference>
<feature type="region of interest" description="Disordered" evidence="24">
    <location>
        <begin position="539"/>
        <end position="591"/>
    </location>
</feature>
<keyword evidence="27" id="KW-1185">Reference proteome</keyword>
<dbReference type="Proteomes" id="UP000504606">
    <property type="component" value="Unplaced"/>
</dbReference>
<evidence type="ECO:0000256" key="7">
    <source>
        <dbReference type="ARBA" id="ARBA00022692"/>
    </source>
</evidence>
<evidence type="ECO:0000259" key="26">
    <source>
        <dbReference type="PROSITE" id="PS50125"/>
    </source>
</evidence>
<dbReference type="PANTHER" id="PTHR45627">
    <property type="entry name" value="ADENYLATE CYCLASE TYPE 1"/>
    <property type="match status" value="1"/>
</dbReference>
<keyword evidence="14" id="KW-0115">cAMP biosynthesis</keyword>
<evidence type="ECO:0000256" key="1">
    <source>
        <dbReference type="ARBA" id="ARBA00001593"/>
    </source>
</evidence>
<reference evidence="28" key="1">
    <citation type="submission" date="2025-08" db="UniProtKB">
        <authorList>
            <consortium name="RefSeq"/>
        </authorList>
    </citation>
    <scope>IDENTIFICATION</scope>
    <source>
        <tissue evidence="28">Whole organism</tissue>
    </source>
</reference>
<accession>A0A6J1TCP1</accession>
<dbReference type="InterPro" id="IPR029787">
    <property type="entry name" value="Nucleotide_cyclase"/>
</dbReference>
<gene>
    <name evidence="28" type="primary">LOC113214351</name>
</gene>
<keyword evidence="17" id="KW-0464">Manganese</keyword>
<evidence type="ECO:0000256" key="15">
    <source>
        <dbReference type="ARBA" id="ARBA00023136"/>
    </source>
</evidence>
<comment type="catalytic activity">
    <reaction evidence="1">
        <text>ATP = 3',5'-cyclic AMP + diphosphate</text>
        <dbReference type="Rhea" id="RHEA:15389"/>
        <dbReference type="ChEBI" id="CHEBI:30616"/>
        <dbReference type="ChEBI" id="CHEBI:33019"/>
        <dbReference type="ChEBI" id="CHEBI:58165"/>
        <dbReference type="EC" id="4.6.1.1"/>
    </reaction>
</comment>
<keyword evidence="8" id="KW-0479">Metal-binding</keyword>
<evidence type="ECO:0000256" key="20">
    <source>
        <dbReference type="ARBA" id="ARBA00081225"/>
    </source>
</evidence>
<evidence type="ECO:0000256" key="3">
    <source>
        <dbReference type="ARBA" id="ARBA00001946"/>
    </source>
</evidence>
<evidence type="ECO:0000256" key="25">
    <source>
        <dbReference type="SAM" id="Phobius"/>
    </source>
</evidence>
<evidence type="ECO:0000256" key="16">
    <source>
        <dbReference type="ARBA" id="ARBA00023180"/>
    </source>
</evidence>
<feature type="transmembrane region" description="Helical" evidence="25">
    <location>
        <begin position="208"/>
        <end position="229"/>
    </location>
</feature>
<evidence type="ECO:0000313" key="28">
    <source>
        <dbReference type="RefSeq" id="XP_026289470.1"/>
    </source>
</evidence>
<dbReference type="SUPFAM" id="SSF81665">
    <property type="entry name" value="Calcium ATPase, transmembrane domain M"/>
    <property type="match status" value="1"/>
</dbReference>
<keyword evidence="15 25" id="KW-0472">Membrane</keyword>
<evidence type="ECO:0000256" key="19">
    <source>
        <dbReference type="ARBA" id="ARBA00070496"/>
    </source>
</evidence>
<evidence type="ECO:0000256" key="5">
    <source>
        <dbReference type="ARBA" id="ARBA00012201"/>
    </source>
</evidence>
<comment type="similarity">
    <text evidence="23">Belongs to the adenylyl cyclase class-4/guanylyl cyclase family.</text>
</comment>
<comment type="cofactor">
    <cofactor evidence="2">
        <name>Mn(2+)</name>
        <dbReference type="ChEBI" id="CHEBI:29035"/>
    </cofactor>
</comment>
<keyword evidence="13 25" id="KW-1133">Transmembrane helix</keyword>
<dbReference type="InterPro" id="IPR001054">
    <property type="entry name" value="A/G_cyclase"/>
</dbReference>
<dbReference type="PANTHER" id="PTHR45627:SF8">
    <property type="entry name" value="ADENYLATE CYCLASE TYPE 9"/>
    <property type="match status" value="1"/>
</dbReference>
<evidence type="ECO:0000256" key="22">
    <source>
        <dbReference type="ARBA" id="ARBA00081427"/>
    </source>
</evidence>
<keyword evidence="16" id="KW-0325">Glycoprotein</keyword>
<feature type="domain" description="Guanylate cyclase" evidence="26">
    <location>
        <begin position="361"/>
        <end position="488"/>
    </location>
</feature>
<name>A0A6J1TCP1_FRAOC</name>
<dbReference type="FunFam" id="3.30.70.1230:FF:000014">
    <property type="entry name" value="adenylate cyclase type 9"/>
    <property type="match status" value="1"/>
</dbReference>
<dbReference type="GO" id="GO:0005524">
    <property type="term" value="F:ATP binding"/>
    <property type="evidence" value="ECO:0007669"/>
    <property type="project" value="UniProtKB-KW"/>
</dbReference>
<feature type="transmembrane region" description="Helical" evidence="25">
    <location>
        <begin position="255"/>
        <end position="276"/>
    </location>
</feature>
<feature type="domain" description="Guanylate cyclase" evidence="26">
    <location>
        <begin position="1217"/>
        <end position="1357"/>
    </location>
</feature>
<keyword evidence="12" id="KW-0460">Magnesium</keyword>
<evidence type="ECO:0000256" key="21">
    <source>
        <dbReference type="ARBA" id="ARBA00081232"/>
    </source>
</evidence>
<dbReference type="GO" id="GO:0005886">
    <property type="term" value="C:plasma membrane"/>
    <property type="evidence" value="ECO:0007669"/>
    <property type="project" value="UniProtKB-SubCell"/>
</dbReference>
<evidence type="ECO:0000256" key="4">
    <source>
        <dbReference type="ARBA" id="ARBA00004651"/>
    </source>
</evidence>
<evidence type="ECO:0000256" key="8">
    <source>
        <dbReference type="ARBA" id="ARBA00022723"/>
    </source>
</evidence>
<keyword evidence="10" id="KW-0547">Nucleotide-binding</keyword>
<dbReference type="GO" id="GO:0007189">
    <property type="term" value="P:adenylate cyclase-activating G protein-coupled receptor signaling pathway"/>
    <property type="evidence" value="ECO:0007669"/>
    <property type="project" value="TreeGrafter"/>
</dbReference>
<feature type="transmembrane region" description="Helical" evidence="25">
    <location>
        <begin position="96"/>
        <end position="115"/>
    </location>
</feature>
<comment type="subcellular location">
    <subcellularLocation>
        <location evidence="4">Cell membrane</location>
        <topology evidence="4">Multi-pass membrane protein</topology>
    </subcellularLocation>
</comment>